<evidence type="ECO:0000256" key="2">
    <source>
        <dbReference type="ARBA" id="ARBA00004141"/>
    </source>
</evidence>
<keyword evidence="14 21" id="KW-0472">Membrane</keyword>
<dbReference type="eggNOG" id="KOG4534">
    <property type="taxonomic scope" value="Eukaryota"/>
</dbReference>
<dbReference type="InterPro" id="IPR029044">
    <property type="entry name" value="Nucleotide-diphossugar_trans"/>
</dbReference>
<evidence type="ECO:0000256" key="8">
    <source>
        <dbReference type="ARBA" id="ARBA00019988"/>
    </source>
</evidence>
<evidence type="ECO:0000256" key="19">
    <source>
        <dbReference type="ARBA" id="ARBA00032575"/>
    </source>
</evidence>
<evidence type="ECO:0000256" key="10">
    <source>
        <dbReference type="ARBA" id="ARBA00022679"/>
    </source>
</evidence>
<sequence>MATPRLEDLLAEAIPKGVQINVRHVSTTPTRCEAIFSAPPGQVPEITFCESHFLIVTINKNQDGEKDVVDDEIVILGVEVYIYTTDRLTTLFVSKADSTGYVHLSKASAEATTPRYSLLRLLTTTFISFLAQSYQRPGVRLVLSLFARAQNQYLFPGSADNERKHVLDDRGLIKWWCRAADPILREHAPESRQQQQQGNEKNIIENNAESTKSSATAYLLVPGCDEYETRAFFPPTARTDDNQLHPRWRVSYPLSQICGHPDAPPRCLVPRFPDDPKARFLSDLDDELPKNSHGDSETNNQPGHWRSVRSLDQFWEMMSFRQECSAGRLVGFLWLVINPPGLLSSDKLVNQGEASETVEKKEIQTGDKDLAPATTATEAKFDNRSLSALQHEDTQPSTTKSSTSGDVTGRSAFFWPEIGRGETILSETDYKVANDILLEQDFETEELAMRGTMAWIRKVASVSDVLWWGIKVTGKKKLIEPTQPSVQTQTITPGLIVRKRKKDAQEATSTTTTTSVGAERVDADKPLLETSNETGVNVLNASFAGKGRTEASEITSSAESETPKIIPGFLPSGPRDPLLTNGTASNPLSSSVVFQRATTGSSTTIGFDVPWLIEAFGWVSIGWYLLVVVVCALGYLQIWRLYSNAPPKSQSSRSSDAPHVTTIRPVKGIEPYLYECLASTLRQDYPRNKLTTCICVSTKADPAFPILEKVVEDFSDQCDVRIYVEEEDPLLQEESIYPMGPNPKIRNMSRAYREAKGDIIWIIDCNVWVGRGVCGRMVDKLCGYGPGNGGKRYKFVHHLPLAVNVDPEDALMGETKPLLSNVNGVYNTSSTSRTQSILNEGGGRLEELFLSSSHAKMYTAINTVSIAPCIVGKSNMFRKSHLNDLTESPDEAPVRGPVRNPGIDWVSDQLCEDHIIGDWLWRNKVREEKEQMKRLSKHGMVFGDYAFQPVANMSVKAYIARRVRWLRVRKYTVLAATLVEPGTESIVCSLYGAFGMSTVVAMLLENRGFEIGTYLQQWPTFFLLWATSIFIWCMVDWTLYLKLHSGATVEIDENTPPFATPLKSSKSPSRRPFLHWLAAWIIRESLAFPIWFWAVYGGSTVTWRNRSFQVSLWDTKAREVDGSARPGLLPSVHDSSYSNGNTAPVRSSSSSSSSSITERNKIRKD</sequence>
<evidence type="ECO:0000256" key="5">
    <source>
        <dbReference type="ARBA" id="ARBA00006739"/>
    </source>
</evidence>
<evidence type="ECO:0000256" key="14">
    <source>
        <dbReference type="ARBA" id="ARBA00023136"/>
    </source>
</evidence>
<evidence type="ECO:0000313" key="22">
    <source>
        <dbReference type="EMBL" id="EED18034.1"/>
    </source>
</evidence>
<dbReference type="EC" id="2.4.1.80" evidence="6"/>
<evidence type="ECO:0000256" key="6">
    <source>
        <dbReference type="ARBA" id="ARBA00012699"/>
    </source>
</evidence>
<evidence type="ECO:0000256" key="1">
    <source>
        <dbReference type="ARBA" id="ARBA00004123"/>
    </source>
</evidence>
<dbReference type="GO" id="GO:0016020">
    <property type="term" value="C:membrane"/>
    <property type="evidence" value="ECO:0007669"/>
    <property type="project" value="UniProtKB-SubCell"/>
</dbReference>
<dbReference type="Pfam" id="PF13506">
    <property type="entry name" value="Glyco_transf_21"/>
    <property type="match status" value="1"/>
</dbReference>
<keyword evidence="10 22" id="KW-0808">Transferase</keyword>
<evidence type="ECO:0000256" key="7">
    <source>
        <dbReference type="ARBA" id="ARBA00013184"/>
    </source>
</evidence>
<reference evidence="23" key="1">
    <citation type="journal article" date="2015" name="Genome Announc.">
        <title>Genome sequence of the AIDS-associated pathogen Penicillium marneffei (ATCC18224) and its near taxonomic relative Talaromyces stipitatus (ATCC10500).</title>
        <authorList>
            <person name="Nierman W.C."/>
            <person name="Fedorova-Abrams N.D."/>
            <person name="Andrianopoulos A."/>
        </authorList>
    </citation>
    <scope>NUCLEOTIDE SEQUENCE [LARGE SCALE GENOMIC DNA]</scope>
    <source>
        <strain evidence="23">ATCC 10500 / CBS 375.48 / QM 6759 / NRRL 1006</strain>
    </source>
</reference>
<feature type="region of interest" description="Disordered" evidence="20">
    <location>
        <begin position="382"/>
        <end position="406"/>
    </location>
</feature>
<keyword evidence="23" id="KW-1185">Reference proteome</keyword>
<dbReference type="GO" id="GO:0006355">
    <property type="term" value="P:regulation of DNA-templated transcription"/>
    <property type="evidence" value="ECO:0007669"/>
    <property type="project" value="InterPro"/>
</dbReference>
<keyword evidence="9" id="KW-0328">Glycosyltransferase</keyword>
<dbReference type="InterPro" id="IPR013178">
    <property type="entry name" value="Histone_AcTrfase_Rtt109/CBP"/>
</dbReference>
<comment type="pathway">
    <text evidence="4">Sphingolipid metabolism.</text>
</comment>
<organism evidence="22 23">
    <name type="scientific">Talaromyces stipitatus (strain ATCC 10500 / CBS 375.48 / QM 6759 / NRRL 1006)</name>
    <name type="common">Penicillium stipitatum</name>
    <dbReference type="NCBI Taxonomy" id="441959"/>
    <lineage>
        <taxon>Eukaryota</taxon>
        <taxon>Fungi</taxon>
        <taxon>Dikarya</taxon>
        <taxon>Ascomycota</taxon>
        <taxon>Pezizomycotina</taxon>
        <taxon>Eurotiomycetes</taxon>
        <taxon>Eurotiomycetidae</taxon>
        <taxon>Eurotiales</taxon>
        <taxon>Trichocomaceae</taxon>
        <taxon>Talaromyces</taxon>
        <taxon>Talaromyces sect. Talaromyces</taxon>
    </lineage>
</organism>
<evidence type="ECO:0000256" key="21">
    <source>
        <dbReference type="SAM" id="Phobius"/>
    </source>
</evidence>
<evidence type="ECO:0000256" key="20">
    <source>
        <dbReference type="SAM" id="MobiDB-lite"/>
    </source>
</evidence>
<dbReference type="SMART" id="SM01250">
    <property type="entry name" value="KAT11"/>
    <property type="match status" value="1"/>
</dbReference>
<proteinExistence type="inferred from homology"/>
<name>B8M9N2_TALSN</name>
<comment type="similarity">
    <text evidence="5">Belongs to the glycosyltransferase 2 family.</text>
</comment>
<dbReference type="HOGENOM" id="CLU_274767_0_0_1"/>
<keyword evidence="13" id="KW-0805">Transcription regulation</keyword>
<gene>
    <name evidence="22" type="ORF">TSTA_118060</name>
</gene>
<evidence type="ECO:0000256" key="4">
    <source>
        <dbReference type="ARBA" id="ARBA00004991"/>
    </source>
</evidence>
<dbReference type="Gene3D" id="3.90.550.10">
    <property type="entry name" value="Spore Coat Polysaccharide Biosynthesis Protein SpsA, Chain A"/>
    <property type="match status" value="1"/>
</dbReference>
<feature type="compositionally biased region" description="Basic and acidic residues" evidence="20">
    <location>
        <begin position="279"/>
        <end position="296"/>
    </location>
</feature>
<evidence type="ECO:0000256" key="16">
    <source>
        <dbReference type="ARBA" id="ARBA00023242"/>
    </source>
</evidence>
<evidence type="ECO:0000256" key="11">
    <source>
        <dbReference type="ARBA" id="ARBA00022692"/>
    </source>
</evidence>
<keyword evidence="12 21" id="KW-1133">Transmembrane helix</keyword>
<keyword evidence="15" id="KW-0804">Transcription</keyword>
<evidence type="ECO:0000256" key="12">
    <source>
        <dbReference type="ARBA" id="ARBA00022989"/>
    </source>
</evidence>
<dbReference type="STRING" id="441959.B8M9N2"/>
<evidence type="ECO:0000256" key="18">
    <source>
        <dbReference type="ARBA" id="ARBA00031543"/>
    </source>
</evidence>
<feature type="transmembrane region" description="Helical" evidence="21">
    <location>
        <begin position="1073"/>
        <end position="1096"/>
    </location>
</feature>
<feature type="region of interest" description="Disordered" evidence="20">
    <location>
        <begin position="1124"/>
        <end position="1165"/>
    </location>
</feature>
<feature type="transmembrane region" description="Helical" evidence="21">
    <location>
        <begin position="615"/>
        <end position="636"/>
    </location>
</feature>
<dbReference type="PANTHER" id="PTHR12726">
    <property type="entry name" value="CERAMIDE GLUCOSYLTRANSFERASE"/>
    <property type="match status" value="1"/>
</dbReference>
<dbReference type="GO" id="GO:0010484">
    <property type="term" value="F:histone H3 acetyltransferase activity"/>
    <property type="evidence" value="ECO:0007669"/>
    <property type="project" value="InterPro"/>
</dbReference>
<evidence type="ECO:0000256" key="13">
    <source>
        <dbReference type="ARBA" id="ARBA00023015"/>
    </source>
</evidence>
<dbReference type="AlphaFoldDB" id="B8M9N2"/>
<dbReference type="OrthoDB" id="1483400at2759"/>
<evidence type="ECO:0000256" key="15">
    <source>
        <dbReference type="ARBA" id="ARBA00023163"/>
    </source>
</evidence>
<evidence type="ECO:0000313" key="23">
    <source>
        <dbReference type="Proteomes" id="UP000001745"/>
    </source>
</evidence>
<dbReference type="PROSITE" id="PS51728">
    <property type="entry name" value="RTT109_HAT"/>
    <property type="match status" value="1"/>
</dbReference>
<feature type="region of interest" description="Disordered" evidence="20">
    <location>
        <begin position="553"/>
        <end position="573"/>
    </location>
</feature>
<feature type="transmembrane region" description="Helical" evidence="21">
    <location>
        <begin position="1014"/>
        <end position="1035"/>
    </location>
</feature>
<comment type="pathway">
    <text evidence="3">Lipid metabolism; sphingolipid metabolism.</text>
</comment>
<evidence type="ECO:0000256" key="3">
    <source>
        <dbReference type="ARBA" id="ARBA00004760"/>
    </source>
</evidence>
<dbReference type="UniPathway" id="UPA00222"/>
<accession>B8M9N2</accession>
<keyword evidence="16" id="KW-0539">Nucleus</keyword>
<evidence type="ECO:0000256" key="17">
    <source>
        <dbReference type="ARBA" id="ARBA00031017"/>
    </source>
</evidence>
<evidence type="ECO:0000256" key="9">
    <source>
        <dbReference type="ARBA" id="ARBA00022676"/>
    </source>
</evidence>
<protein>
    <recommendedName>
        <fullName evidence="8">Ceramide glucosyltransferase</fullName>
        <ecNumber evidence="7">2.3.1.48</ecNumber>
        <ecNumber evidence="6">2.4.1.80</ecNumber>
    </recommendedName>
    <alternativeName>
        <fullName evidence="18">Glucosylceramide synthase</fullName>
    </alternativeName>
    <alternativeName>
        <fullName evidence="19">UDP-glucose ceramide glucosyltransferase</fullName>
    </alternativeName>
    <alternativeName>
        <fullName evidence="17">UDP-glucose:N-acylsphingosine D-glucosyltransferase</fullName>
    </alternativeName>
</protein>
<keyword evidence="11 21" id="KW-0812">Transmembrane</keyword>
<dbReference type="InParanoid" id="B8M9N2"/>
<dbReference type="SUPFAM" id="SSF53448">
    <property type="entry name" value="Nucleotide-diphospho-sugar transferases"/>
    <property type="match status" value="1"/>
</dbReference>
<feature type="compositionally biased region" description="Polar residues" evidence="20">
    <location>
        <begin position="1133"/>
        <end position="1146"/>
    </location>
</feature>
<dbReference type="EC" id="2.3.1.48" evidence="7"/>
<feature type="region of interest" description="Disordered" evidence="20">
    <location>
        <begin position="279"/>
        <end position="305"/>
    </location>
</feature>
<dbReference type="GO" id="GO:0006679">
    <property type="term" value="P:glucosylceramide biosynthetic process"/>
    <property type="evidence" value="ECO:0007669"/>
    <property type="project" value="TreeGrafter"/>
</dbReference>
<dbReference type="PANTHER" id="PTHR12726:SF0">
    <property type="entry name" value="CERAMIDE GLUCOSYLTRANSFERASE"/>
    <property type="match status" value="1"/>
</dbReference>
<dbReference type="eggNOG" id="KOG2547">
    <property type="taxonomic scope" value="Eukaryota"/>
</dbReference>
<dbReference type="GO" id="GO:0005634">
    <property type="term" value="C:nucleus"/>
    <property type="evidence" value="ECO:0007669"/>
    <property type="project" value="UniProtKB-SubCell"/>
</dbReference>
<dbReference type="GeneID" id="8099730"/>
<comment type="subcellular location">
    <subcellularLocation>
        <location evidence="2">Membrane</location>
        <topology evidence="2">Multi-pass membrane protein</topology>
    </subcellularLocation>
    <subcellularLocation>
        <location evidence="1">Nucleus</location>
    </subcellularLocation>
</comment>
<dbReference type="EMBL" id="EQ962655">
    <property type="protein sequence ID" value="EED18034.1"/>
    <property type="molecule type" value="Genomic_DNA"/>
</dbReference>
<dbReference type="Proteomes" id="UP000001745">
    <property type="component" value="Unassembled WGS sequence"/>
</dbReference>
<dbReference type="VEuPathDB" id="FungiDB:TSTA_118060"/>
<dbReference type="GO" id="GO:0008120">
    <property type="term" value="F:ceramide glucosyltransferase activity"/>
    <property type="evidence" value="ECO:0007669"/>
    <property type="project" value="UniProtKB-EC"/>
</dbReference>
<dbReference type="InterPro" id="IPR025993">
    <property type="entry name" value="Ceramide_glucosylTrfase"/>
</dbReference>
<dbReference type="RefSeq" id="XP_002482026.1">
    <property type="nucleotide sequence ID" value="XM_002481981.1"/>
</dbReference>
<dbReference type="InterPro" id="IPR016849">
    <property type="entry name" value="Rtt109"/>
</dbReference>
<dbReference type="Pfam" id="PF08214">
    <property type="entry name" value="HAT_KAT11"/>
    <property type="match status" value="1"/>
</dbReference>
<feature type="compositionally biased region" description="Polar residues" evidence="20">
    <location>
        <begin position="395"/>
        <end position="406"/>
    </location>
</feature>